<comment type="caution">
    <text evidence="10">The sequence shown here is derived from an EMBL/GenBank/DDBJ whole genome shotgun (WGS) entry which is preliminary data.</text>
</comment>
<dbReference type="PANTHER" id="PTHR33908">
    <property type="entry name" value="MANNOSYLTRANSFERASE YKCB-RELATED"/>
    <property type="match status" value="1"/>
</dbReference>
<protein>
    <submittedName>
        <fullName evidence="10">Glycosyltransferase family 39 protein</fullName>
    </submittedName>
</protein>
<evidence type="ECO:0000313" key="10">
    <source>
        <dbReference type="EMBL" id="MCW6037637.1"/>
    </source>
</evidence>
<dbReference type="InterPro" id="IPR050297">
    <property type="entry name" value="LipidA_mod_glycosyltrf_83"/>
</dbReference>
<dbReference type="Pfam" id="PF02366">
    <property type="entry name" value="PMT"/>
    <property type="match status" value="1"/>
</dbReference>
<feature type="transmembrane region" description="Helical" evidence="8">
    <location>
        <begin position="351"/>
        <end position="372"/>
    </location>
</feature>
<evidence type="ECO:0000313" key="11">
    <source>
        <dbReference type="Proteomes" id="UP001526426"/>
    </source>
</evidence>
<reference evidence="10 11" key="1">
    <citation type="submission" date="2021-08" db="EMBL/GenBank/DDBJ databases">
        <title>Draft genome sequence of Spirulina subsalsa with high tolerance to salinity and hype-accumulation of phycocyanin.</title>
        <authorList>
            <person name="Pei H."/>
            <person name="Jiang L."/>
        </authorList>
    </citation>
    <scope>NUCLEOTIDE SEQUENCE [LARGE SCALE GENOMIC DNA]</scope>
    <source>
        <strain evidence="10 11">FACHB-351</strain>
    </source>
</reference>
<proteinExistence type="predicted"/>
<evidence type="ECO:0000256" key="5">
    <source>
        <dbReference type="ARBA" id="ARBA00022692"/>
    </source>
</evidence>
<evidence type="ECO:0000256" key="1">
    <source>
        <dbReference type="ARBA" id="ARBA00004651"/>
    </source>
</evidence>
<feature type="transmembrane region" description="Helical" evidence="8">
    <location>
        <begin position="213"/>
        <end position="231"/>
    </location>
</feature>
<evidence type="ECO:0000256" key="8">
    <source>
        <dbReference type="SAM" id="Phobius"/>
    </source>
</evidence>
<dbReference type="InterPro" id="IPR003342">
    <property type="entry name" value="ArnT-like_N"/>
</dbReference>
<feature type="transmembrane region" description="Helical" evidence="8">
    <location>
        <begin position="378"/>
        <end position="397"/>
    </location>
</feature>
<dbReference type="PANTHER" id="PTHR33908:SF3">
    <property type="entry name" value="UNDECAPRENYL PHOSPHATE-ALPHA-4-AMINO-4-DEOXY-L-ARABINOSE ARABINOSYL TRANSFERASE"/>
    <property type="match status" value="1"/>
</dbReference>
<feature type="transmembrane region" description="Helical" evidence="8">
    <location>
        <begin position="321"/>
        <end position="339"/>
    </location>
</feature>
<accession>A0ABT3L851</accession>
<feature type="transmembrane region" description="Helical" evidence="8">
    <location>
        <begin position="174"/>
        <end position="201"/>
    </location>
</feature>
<keyword evidence="7 8" id="KW-0472">Membrane</keyword>
<feature type="domain" description="ArnT-like N-terminal" evidence="9">
    <location>
        <begin position="69"/>
        <end position="229"/>
    </location>
</feature>
<organism evidence="10 11">
    <name type="scientific">Spirulina subsalsa FACHB-351</name>
    <dbReference type="NCBI Taxonomy" id="234711"/>
    <lineage>
        <taxon>Bacteria</taxon>
        <taxon>Bacillati</taxon>
        <taxon>Cyanobacteriota</taxon>
        <taxon>Cyanophyceae</taxon>
        <taxon>Spirulinales</taxon>
        <taxon>Spirulinaceae</taxon>
        <taxon>Spirulina</taxon>
    </lineage>
</organism>
<comment type="subcellular location">
    <subcellularLocation>
        <location evidence="1">Cell membrane</location>
        <topology evidence="1">Multi-pass membrane protein</topology>
    </subcellularLocation>
</comment>
<keyword evidence="5 8" id="KW-0812">Transmembrane</keyword>
<keyword evidence="6 8" id="KW-1133">Transmembrane helix</keyword>
<sequence length="524" mass="59296">MTGFSLKTLLPRSPWQWCLLLTLAALCLWTINLGGVPLRDWDEGSHALTAREVYRTGNWWHLTNFGQPYLMKPPFPYWVINLGYWLTGQINEGTARLPLAVVTALGVPLLYGVGRELFKSPVYGLFIGAVYLTLLPVVRHGRLVMLDGLINTCLIGALFCLLRGRRSPRWALGVGLFLACIALTKGVLVFALGGILTLFLLLSRQWQTLKNPYLSVGIILGLVLTGIWYGSQLQKYGQVFFEVHILSQNFNRLSDAVEGNQGPPWYYLLELLKYGFPWLLFLPGGLQRAWQERREPWAVLVGVGTVGYLGLISLMGTKLPWYILPYYPFFALTVGVYLAGVWQEKPRYSRFWWGFLIFLALDGLGGMVYFFWADPQVPLILMAGVLAVTMGWAAWLMGRQDRRFLPMIFVGMYLVLSLLMLSDSWNWEVNEQFPVRGIGAMIQENTPPERVVYMSFAYHRPSLDYYSDRQVQPATASQLQEFWASGHSVLLDAPTLATFPPEESVIIDTVDGFTLLAPRLGNEE</sequence>
<keyword evidence="3" id="KW-0328">Glycosyltransferase</keyword>
<evidence type="ECO:0000256" key="4">
    <source>
        <dbReference type="ARBA" id="ARBA00022679"/>
    </source>
</evidence>
<evidence type="ECO:0000259" key="9">
    <source>
        <dbReference type="Pfam" id="PF02366"/>
    </source>
</evidence>
<dbReference type="RefSeq" id="WP_265265496.1">
    <property type="nucleotide sequence ID" value="NZ_JAIHOM010000081.1"/>
</dbReference>
<feature type="transmembrane region" description="Helical" evidence="8">
    <location>
        <begin position="297"/>
        <end position="315"/>
    </location>
</feature>
<gene>
    <name evidence="10" type="ORF">K4A83_15340</name>
</gene>
<name>A0ABT3L851_9CYAN</name>
<keyword evidence="11" id="KW-1185">Reference proteome</keyword>
<evidence type="ECO:0000256" key="7">
    <source>
        <dbReference type="ARBA" id="ARBA00023136"/>
    </source>
</evidence>
<dbReference type="EMBL" id="JAIHOM010000081">
    <property type="protein sequence ID" value="MCW6037637.1"/>
    <property type="molecule type" value="Genomic_DNA"/>
</dbReference>
<feature type="transmembrane region" description="Helical" evidence="8">
    <location>
        <begin position="404"/>
        <end position="422"/>
    </location>
</feature>
<feature type="transmembrane region" description="Helical" evidence="8">
    <location>
        <begin position="144"/>
        <end position="162"/>
    </location>
</feature>
<evidence type="ECO:0000256" key="6">
    <source>
        <dbReference type="ARBA" id="ARBA00022989"/>
    </source>
</evidence>
<feature type="transmembrane region" description="Helical" evidence="8">
    <location>
        <begin position="95"/>
        <end position="113"/>
    </location>
</feature>
<feature type="transmembrane region" description="Helical" evidence="8">
    <location>
        <begin position="120"/>
        <end position="138"/>
    </location>
</feature>
<evidence type="ECO:0000256" key="3">
    <source>
        <dbReference type="ARBA" id="ARBA00022676"/>
    </source>
</evidence>
<dbReference type="Proteomes" id="UP001526426">
    <property type="component" value="Unassembled WGS sequence"/>
</dbReference>
<evidence type="ECO:0000256" key="2">
    <source>
        <dbReference type="ARBA" id="ARBA00022475"/>
    </source>
</evidence>
<keyword evidence="2" id="KW-1003">Cell membrane</keyword>
<keyword evidence="4" id="KW-0808">Transferase</keyword>